<evidence type="ECO:0000313" key="2">
    <source>
        <dbReference type="EnsemblPlants" id="Kaladp0010s0098.1.v1.1"/>
    </source>
</evidence>
<protein>
    <submittedName>
        <fullName evidence="2">Uncharacterized protein</fullName>
    </submittedName>
</protein>
<dbReference type="AlphaFoldDB" id="A0A7N0RGW8"/>
<sequence>MAYHYYYHSDADRNPYQLPYHHQYSYAPPQALAPQSYGYGNDFDRCEVSSCYDYGYSYGYGYGYGCYGYGDRSDGYPIAAYSVAAGCSEPKQVEWGDGSVREVIAVEDEEVGGCGGGYDPVAAYGATLTVSDAICYSRSEESEARVVAVVDPVTAQGPAAGSNGKAAEEFEDGSESDDYGDGSGSDGSLYSDFSEDDDDFSEDDGSSENSFHHDGVVAAAAGNVVMD</sequence>
<accession>A0A7N0RGW8</accession>
<organism evidence="2 3">
    <name type="scientific">Kalanchoe fedtschenkoi</name>
    <name type="common">Lavender scallops</name>
    <name type="synonym">South American air plant</name>
    <dbReference type="NCBI Taxonomy" id="63787"/>
    <lineage>
        <taxon>Eukaryota</taxon>
        <taxon>Viridiplantae</taxon>
        <taxon>Streptophyta</taxon>
        <taxon>Embryophyta</taxon>
        <taxon>Tracheophyta</taxon>
        <taxon>Spermatophyta</taxon>
        <taxon>Magnoliopsida</taxon>
        <taxon>eudicotyledons</taxon>
        <taxon>Gunneridae</taxon>
        <taxon>Pentapetalae</taxon>
        <taxon>Saxifragales</taxon>
        <taxon>Crassulaceae</taxon>
        <taxon>Kalanchoe</taxon>
    </lineage>
</organism>
<feature type="region of interest" description="Disordered" evidence="1">
    <location>
        <begin position="157"/>
        <end position="214"/>
    </location>
</feature>
<name>A0A7N0RGW8_KALFE</name>
<dbReference type="Proteomes" id="UP000594263">
    <property type="component" value="Unplaced"/>
</dbReference>
<keyword evidence="3" id="KW-1185">Reference proteome</keyword>
<evidence type="ECO:0000256" key="1">
    <source>
        <dbReference type="SAM" id="MobiDB-lite"/>
    </source>
</evidence>
<dbReference type="EnsemblPlants" id="Kaladp0010s0098.1.v1.1">
    <property type="protein sequence ID" value="Kaladp0010s0098.1.v1.1"/>
    <property type="gene ID" value="Kaladp0010s0098.v1.1"/>
</dbReference>
<reference evidence="2" key="1">
    <citation type="submission" date="2021-01" db="UniProtKB">
        <authorList>
            <consortium name="EnsemblPlants"/>
        </authorList>
    </citation>
    <scope>IDENTIFICATION</scope>
</reference>
<feature type="compositionally biased region" description="Acidic residues" evidence="1">
    <location>
        <begin position="169"/>
        <end position="180"/>
    </location>
</feature>
<proteinExistence type="predicted"/>
<feature type="compositionally biased region" description="Acidic residues" evidence="1">
    <location>
        <begin position="193"/>
        <end position="206"/>
    </location>
</feature>
<evidence type="ECO:0000313" key="3">
    <source>
        <dbReference type="Proteomes" id="UP000594263"/>
    </source>
</evidence>
<dbReference type="Gramene" id="Kaladp0010s0098.1.v1.1">
    <property type="protein sequence ID" value="Kaladp0010s0098.1.v1.1"/>
    <property type="gene ID" value="Kaladp0010s0098.v1.1"/>
</dbReference>